<comment type="caution">
    <text evidence="2">The sequence shown here is derived from an EMBL/GenBank/DDBJ whole genome shotgun (WGS) entry which is preliminary data.</text>
</comment>
<sequence>MQRIIPCLWFDGNGEEVLDFYTGIFPNSRVTDRLKWPANGPGPKDGSLLTATFELGGQAFMVLNGGPDYKFTPALSLYVPCETQAEVDNYWDKLLEGGGKPVKCGWLTDRYGVSWQVAPTAMIRMFQDKDPEKAGRAMRAMMEMTKLDLATVQKAYEGR</sequence>
<dbReference type="Gene3D" id="3.10.180.10">
    <property type="entry name" value="2,3-Dihydroxybiphenyl 1,2-Dioxygenase, domain 1"/>
    <property type="match status" value="1"/>
</dbReference>
<proteinExistence type="predicted"/>
<dbReference type="AlphaFoldDB" id="A0A0D0L2N2"/>
<dbReference type="CDD" id="cd06588">
    <property type="entry name" value="PhnB_like"/>
    <property type="match status" value="1"/>
</dbReference>
<evidence type="ECO:0000313" key="2">
    <source>
        <dbReference type="EMBL" id="KIQ23353.1"/>
    </source>
</evidence>
<keyword evidence="2" id="KW-0830">Ubiquinone</keyword>
<reference evidence="2 3" key="1">
    <citation type="submission" date="2014-12" db="EMBL/GenBank/DDBJ databases">
        <title>16Stimator: statistical estimation of ribosomal gene copy numbers from draft genome assemblies.</title>
        <authorList>
            <person name="Perisin M.A."/>
            <person name="Vetter M."/>
            <person name="Gilbert J.A."/>
            <person name="Bergelson J."/>
        </authorList>
    </citation>
    <scope>NUCLEOTIDE SEQUENCE [LARGE SCALE GENOMIC DNA]</scope>
    <source>
        <strain evidence="2 3">MEDvA23</strain>
    </source>
</reference>
<dbReference type="InterPro" id="IPR009725">
    <property type="entry name" value="3_dmu_93_MTrfase"/>
</dbReference>
<dbReference type="Proteomes" id="UP000032067">
    <property type="component" value="Unassembled WGS sequence"/>
</dbReference>
<dbReference type="GO" id="GO:0032259">
    <property type="term" value="P:methylation"/>
    <property type="evidence" value="ECO:0007669"/>
    <property type="project" value="UniProtKB-KW"/>
</dbReference>
<dbReference type="SUPFAM" id="SSF54593">
    <property type="entry name" value="Glyoxalase/Bleomycin resistance protein/Dihydroxybiphenyl dioxygenase"/>
    <property type="match status" value="1"/>
</dbReference>
<gene>
    <name evidence="2" type="ORF">RT97_25225</name>
</gene>
<feature type="domain" description="PhnB-like" evidence="1">
    <location>
        <begin position="2"/>
        <end position="117"/>
    </location>
</feature>
<dbReference type="InterPro" id="IPR029068">
    <property type="entry name" value="Glyas_Bleomycin-R_OHBP_Dase"/>
</dbReference>
<organism evidence="2 3">
    <name type="scientific">Variovorax paradoxus</name>
    <dbReference type="NCBI Taxonomy" id="34073"/>
    <lineage>
        <taxon>Bacteria</taxon>
        <taxon>Pseudomonadati</taxon>
        <taxon>Pseudomonadota</taxon>
        <taxon>Betaproteobacteria</taxon>
        <taxon>Burkholderiales</taxon>
        <taxon>Comamonadaceae</taxon>
        <taxon>Variovorax</taxon>
    </lineage>
</organism>
<dbReference type="OrthoDB" id="5293819at2"/>
<dbReference type="Pfam" id="PF06983">
    <property type="entry name" value="3-dmu-9_3-mt"/>
    <property type="match status" value="1"/>
</dbReference>
<keyword evidence="2" id="KW-0489">Methyltransferase</keyword>
<evidence type="ECO:0000313" key="3">
    <source>
        <dbReference type="Proteomes" id="UP000032067"/>
    </source>
</evidence>
<dbReference type="InterPro" id="IPR028973">
    <property type="entry name" value="PhnB-like"/>
</dbReference>
<dbReference type="PANTHER" id="PTHR33990">
    <property type="entry name" value="PROTEIN YJDN-RELATED"/>
    <property type="match status" value="1"/>
</dbReference>
<protein>
    <submittedName>
        <fullName evidence="2">3-demethylubiquinone-9 3-methyltransferase</fullName>
    </submittedName>
</protein>
<accession>A0A0D0L2N2</accession>
<keyword evidence="2" id="KW-0808">Transferase</keyword>
<dbReference type="GO" id="GO:0008168">
    <property type="term" value="F:methyltransferase activity"/>
    <property type="evidence" value="ECO:0007669"/>
    <property type="project" value="UniProtKB-KW"/>
</dbReference>
<dbReference type="EMBL" id="JXQQ01000075">
    <property type="protein sequence ID" value="KIQ23353.1"/>
    <property type="molecule type" value="Genomic_DNA"/>
</dbReference>
<dbReference type="PIRSF" id="PIRSF021700">
    <property type="entry name" value="3_dmu_93_MTrfase"/>
    <property type="match status" value="1"/>
</dbReference>
<evidence type="ECO:0000259" key="1">
    <source>
        <dbReference type="Pfam" id="PF06983"/>
    </source>
</evidence>
<name>A0A0D0L2N2_VARPD</name>
<dbReference type="RefSeq" id="WP_042581592.1">
    <property type="nucleotide sequence ID" value="NZ_JXQQ01000075.1"/>
</dbReference>